<feature type="domain" description="Calponin-homology (CH)" evidence="3">
    <location>
        <begin position="1"/>
        <end position="105"/>
    </location>
</feature>
<keyword evidence="1" id="KW-0175">Coiled coil</keyword>
<dbReference type="PANTHER" id="PTHR14919">
    <property type="entry name" value="KPL2-RELATED"/>
    <property type="match status" value="1"/>
</dbReference>
<keyword evidence="4" id="KW-0282">Flagellum</keyword>
<feature type="region of interest" description="Disordered" evidence="2">
    <location>
        <begin position="816"/>
        <end position="844"/>
    </location>
</feature>
<feature type="compositionally biased region" description="Pro residues" evidence="2">
    <location>
        <begin position="1132"/>
        <end position="1143"/>
    </location>
</feature>
<organism evidence="4 5">
    <name type="scientific">Triplophysa tibetana</name>
    <dbReference type="NCBI Taxonomy" id="1572043"/>
    <lineage>
        <taxon>Eukaryota</taxon>
        <taxon>Metazoa</taxon>
        <taxon>Chordata</taxon>
        <taxon>Craniata</taxon>
        <taxon>Vertebrata</taxon>
        <taxon>Euteleostomi</taxon>
        <taxon>Actinopterygii</taxon>
        <taxon>Neopterygii</taxon>
        <taxon>Teleostei</taxon>
        <taxon>Ostariophysi</taxon>
        <taxon>Cypriniformes</taxon>
        <taxon>Nemacheilidae</taxon>
        <taxon>Triplophysa</taxon>
    </lineage>
</organism>
<feature type="coiled-coil region" evidence="1">
    <location>
        <begin position="168"/>
        <end position="202"/>
    </location>
</feature>
<dbReference type="InterPro" id="IPR052634">
    <property type="entry name" value="Sperm_flagellar-bone_growth"/>
</dbReference>
<dbReference type="Pfam" id="PF00406">
    <property type="entry name" value="ADK"/>
    <property type="match status" value="1"/>
</dbReference>
<dbReference type="InterPro" id="IPR054517">
    <property type="entry name" value="SPEF2_D5"/>
</dbReference>
<evidence type="ECO:0000313" key="5">
    <source>
        <dbReference type="Proteomes" id="UP000324632"/>
    </source>
</evidence>
<keyword evidence="4" id="KW-0966">Cell projection</keyword>
<dbReference type="InterPro" id="IPR036872">
    <property type="entry name" value="CH_dom_sf"/>
</dbReference>
<accession>A0A5A9P6U3</accession>
<proteinExistence type="predicted"/>
<sequence>MSGIICEWLNAELRLSKVVAPVSLSRDFANGFLIGEILKRFELQDDFHLFSKHSTPNAKLNNFTRLEPTLHLLGVPFDLSMARAVMMGRQGAVTNLLYQLYIVLQKKKRSGLTATAMEVMQPAATARLHRVEKHIYTERLKTVVRREADVKMQKIAKRFHKRGQDMYHQSIMTELQQEKERVRRLEERRTRDIEKHRQARRRQQDMLIQIQSAVIQIPKPPHSRSPRALEKKQIRKQQDAQLVRRDIAQFEKNQKSISPAVDAALLSSGHVMSTDEREQWNREYMENIRLRLDEDSTAREQREMRRRRALVEQLQAHQTQQEEIREEQMVKRLMRQTQQEKRIVVQLTQIKRQKEILRQNRIFQERQNQERRLQDLQEALDREAVLLREERLERSEEIHVEQQLHKRLAAERAQARYQKHFHICRGILGQIVDLSTKVGEYRLLTDNLIPMKVMKEWMEMFLSGNPLYEVASVEPLPAEPTAEQIIELQKLQILNDRDYEQYVGMTGEWVWSEEGEDGAPRLKNDVLDHVVKRLKNMIQIPISRSPSPVFPRFTIRASVLGKTHTGKTSCLSTITNALGVRVLSAGALIQDVLTAHHEDKQTVSDSQMRSKVNMYFYYIELTKRCSRAQRGCEVEKILMSGEAVPDQVLVEIIVDAVRNVPADSGWVLDGFPVNITQAVMLQNALEGTQSRASAEKNNPDDLQHLSPALDVVVLLDVSDEQVLERVARWADGGGPENRDEDKRKSQELISYNARRGERDQIQHRISGFHDTWPELEKWFGEKQNILVKISGESDEDVVFEHVETLLKDIMDSVKQGAAPGHSISSQHGHTERVQPSESNSTSDERVYVDEPIAEALTHTHEISQYLVPYWENMCTSYETHVKTVMQNLRCERELIIHHLYDVRENFRQHLLTPDLKQEFVSSWQSDYNSVPENIRDDEETKGELHQRLDDLRERLWDICDKRRDEAVQERAAVIDDGWLDDHTALIINHYCTLIQTEVSRCQAGVYLLRDYYSGMNKALLPPSSCDSTRLPLLDVTWSENMDPETPNMFPLVTSRSSSNEISKQDLRRPDEKLLEEFYQTAISTVCAAVQRCEDEEEDEDQHQTIETQRANTQSQASNSAKDRKKAAKQKGAPPPPSHEPSPQPAAEENPEEVKRRATRRRIRQEYTAALKHEERGVKMRLDVLKSHAVRTLCSLQQNTQELYTKTQEWMETRFLSEMSSVEQLTELVRQHIENGRQIRHELVLHAADFCVDGDTRVLASAPPTPPPPPLEELRDSTLTVQQLNIICTQLHKTAPSGVLSGTELTEVLQEFISPHIGCDDLPQPWTHMTTSQVVELVCAFTGDSEMLDWCQFVLSVALPWPFPSQTQLLKTLQRFRAVDAAGTGLITLEQYTQVELWFPGDKHHPSEALLYERLDNLKKVKLNHFIVKMWAEPDGEGELLKLVSRRKPFSCSDVLRVGFSSAITVSLHLSHDIIMNFEMETNGYSYQHKKLYNS</sequence>
<dbReference type="InterPro" id="IPR010441">
    <property type="entry name" value="CH_2"/>
</dbReference>
<name>A0A5A9P6U3_9TELE</name>
<dbReference type="Gene3D" id="3.40.50.300">
    <property type="entry name" value="P-loop containing nucleotide triphosphate hydrolases"/>
    <property type="match status" value="1"/>
</dbReference>
<dbReference type="Pfam" id="PF24082">
    <property type="entry name" value="SPEF2_C"/>
    <property type="match status" value="1"/>
</dbReference>
<dbReference type="PROSITE" id="PS50021">
    <property type="entry name" value="CH"/>
    <property type="match status" value="1"/>
</dbReference>
<feature type="region of interest" description="Disordered" evidence="2">
    <location>
        <begin position="1093"/>
        <end position="1158"/>
    </location>
</feature>
<dbReference type="Pfam" id="PF06294">
    <property type="entry name" value="CH_2"/>
    <property type="match status" value="1"/>
</dbReference>
<dbReference type="GO" id="GO:0002177">
    <property type="term" value="C:manchette"/>
    <property type="evidence" value="ECO:0007669"/>
    <property type="project" value="TreeGrafter"/>
</dbReference>
<dbReference type="EMBL" id="SOYY01000009">
    <property type="protein sequence ID" value="KAA0717472.1"/>
    <property type="molecule type" value="Genomic_DNA"/>
</dbReference>
<dbReference type="Proteomes" id="UP000324632">
    <property type="component" value="Chromosome 9"/>
</dbReference>
<dbReference type="PANTHER" id="PTHR14919:SF0">
    <property type="entry name" value="SPERM FLAGELLAR PROTEIN 2"/>
    <property type="match status" value="1"/>
</dbReference>
<dbReference type="Gene3D" id="1.10.418.10">
    <property type="entry name" value="Calponin-like domain"/>
    <property type="match status" value="1"/>
</dbReference>
<evidence type="ECO:0000256" key="1">
    <source>
        <dbReference type="SAM" id="Coils"/>
    </source>
</evidence>
<keyword evidence="5" id="KW-1185">Reference proteome</keyword>
<keyword evidence="4" id="KW-0969">Cilium</keyword>
<dbReference type="InterPro" id="IPR001715">
    <property type="entry name" value="CH_dom"/>
</dbReference>
<dbReference type="InterPro" id="IPR056199">
    <property type="entry name" value="SPEF2_C"/>
</dbReference>
<comment type="caution">
    <text evidence="4">The sequence shown here is derived from an EMBL/GenBank/DDBJ whole genome shotgun (WGS) entry which is preliminary data.</text>
</comment>
<dbReference type="SUPFAM" id="SSF52540">
    <property type="entry name" value="P-loop containing nucleoside triphosphate hydrolases"/>
    <property type="match status" value="1"/>
</dbReference>
<feature type="coiled-coil region" evidence="1">
    <location>
        <begin position="307"/>
        <end position="393"/>
    </location>
</feature>
<protein>
    <submittedName>
        <fullName evidence="4">Sperm flagellar protein 2</fullName>
    </submittedName>
</protein>
<feature type="compositionally biased region" description="Polar residues" evidence="2">
    <location>
        <begin position="1104"/>
        <end position="1119"/>
    </location>
</feature>
<dbReference type="GO" id="GO:0007288">
    <property type="term" value="P:sperm axoneme assembly"/>
    <property type="evidence" value="ECO:0007669"/>
    <property type="project" value="TreeGrafter"/>
</dbReference>
<dbReference type="GO" id="GO:0097225">
    <property type="term" value="C:sperm midpiece"/>
    <property type="evidence" value="ECO:0007669"/>
    <property type="project" value="TreeGrafter"/>
</dbReference>
<evidence type="ECO:0000259" key="3">
    <source>
        <dbReference type="PROSITE" id="PS50021"/>
    </source>
</evidence>
<dbReference type="Pfam" id="PF22946">
    <property type="entry name" value="SPEF2_D5"/>
    <property type="match status" value="1"/>
</dbReference>
<evidence type="ECO:0000313" key="4">
    <source>
        <dbReference type="EMBL" id="KAA0717472.1"/>
    </source>
</evidence>
<dbReference type="InterPro" id="IPR027417">
    <property type="entry name" value="P-loop_NTPase"/>
</dbReference>
<gene>
    <name evidence="4" type="ORF">E1301_Tti021353</name>
</gene>
<reference evidence="4 5" key="1">
    <citation type="journal article" date="2019" name="Mol. Ecol. Resour.">
        <title>Chromosome-level genome assembly of Triplophysa tibetana, a fish adapted to the harsh high-altitude environment of the Tibetan Plateau.</title>
        <authorList>
            <person name="Yang X."/>
            <person name="Liu H."/>
            <person name="Ma Z."/>
            <person name="Zou Y."/>
            <person name="Zou M."/>
            <person name="Mao Y."/>
            <person name="Li X."/>
            <person name="Wang H."/>
            <person name="Chen T."/>
            <person name="Wang W."/>
            <person name="Yang R."/>
        </authorList>
    </citation>
    <scope>NUCLEOTIDE SEQUENCE [LARGE SCALE GENOMIC DNA]</scope>
    <source>
        <strain evidence="4">TTIB1903HZAU</strain>
        <tissue evidence="4">Muscle</tissue>
    </source>
</reference>
<dbReference type="GO" id="GO:0005737">
    <property type="term" value="C:cytoplasm"/>
    <property type="evidence" value="ECO:0007669"/>
    <property type="project" value="UniProtKB-ARBA"/>
</dbReference>
<evidence type="ECO:0000256" key="2">
    <source>
        <dbReference type="SAM" id="MobiDB-lite"/>
    </source>
</evidence>